<evidence type="ECO:0000259" key="6">
    <source>
        <dbReference type="PROSITE" id="PS50043"/>
    </source>
</evidence>
<gene>
    <name evidence="8" type="ORF">BUL40_11925</name>
</gene>
<dbReference type="PROSITE" id="PS00622">
    <property type="entry name" value="HTH_LUXR_1"/>
    <property type="match status" value="1"/>
</dbReference>
<evidence type="ECO:0000259" key="7">
    <source>
        <dbReference type="PROSITE" id="PS50110"/>
    </source>
</evidence>
<feature type="modified residue" description="4-aspartylphosphate" evidence="5">
    <location>
        <position position="55"/>
    </location>
</feature>
<dbReference type="AlphaFoldDB" id="A0A1V6LPX2"/>
<organism evidence="8 9">
    <name type="scientific">Croceivirga radicis</name>
    <dbReference type="NCBI Taxonomy" id="1929488"/>
    <lineage>
        <taxon>Bacteria</taxon>
        <taxon>Pseudomonadati</taxon>
        <taxon>Bacteroidota</taxon>
        <taxon>Flavobacteriia</taxon>
        <taxon>Flavobacteriales</taxon>
        <taxon>Flavobacteriaceae</taxon>
        <taxon>Croceivirga</taxon>
    </lineage>
</organism>
<reference evidence="8 9" key="1">
    <citation type="submission" date="2016-12" db="EMBL/GenBank/DDBJ databases">
        <authorList>
            <person name="Song W.-J."/>
            <person name="Kurnit D.M."/>
        </authorList>
    </citation>
    <scope>NUCLEOTIDE SEQUENCE [LARGE SCALE GENOMIC DNA]</scope>
    <source>
        <strain evidence="8 9">HSG9</strain>
    </source>
</reference>
<name>A0A1V6LPX2_9FLAO</name>
<dbReference type="Proteomes" id="UP000191680">
    <property type="component" value="Unassembled WGS sequence"/>
</dbReference>
<dbReference type="SMART" id="SM00448">
    <property type="entry name" value="REC"/>
    <property type="match status" value="1"/>
</dbReference>
<evidence type="ECO:0000256" key="3">
    <source>
        <dbReference type="ARBA" id="ARBA00023125"/>
    </source>
</evidence>
<dbReference type="GO" id="GO:0000160">
    <property type="term" value="P:phosphorelay signal transduction system"/>
    <property type="evidence" value="ECO:0007669"/>
    <property type="project" value="InterPro"/>
</dbReference>
<evidence type="ECO:0000256" key="5">
    <source>
        <dbReference type="PROSITE-ProRule" id="PRU00169"/>
    </source>
</evidence>
<dbReference type="PROSITE" id="PS50043">
    <property type="entry name" value="HTH_LUXR_2"/>
    <property type="match status" value="1"/>
</dbReference>
<keyword evidence="1 5" id="KW-0597">Phosphoprotein</keyword>
<dbReference type="SUPFAM" id="SSF46894">
    <property type="entry name" value="C-terminal effector domain of the bipartite response regulators"/>
    <property type="match status" value="1"/>
</dbReference>
<dbReference type="CDD" id="cd06170">
    <property type="entry name" value="LuxR_C_like"/>
    <property type="match status" value="1"/>
</dbReference>
<keyword evidence="4" id="KW-0804">Transcription</keyword>
<dbReference type="InterPro" id="IPR039420">
    <property type="entry name" value="WalR-like"/>
</dbReference>
<evidence type="ECO:0000313" key="9">
    <source>
        <dbReference type="Proteomes" id="UP000191680"/>
    </source>
</evidence>
<evidence type="ECO:0000256" key="1">
    <source>
        <dbReference type="ARBA" id="ARBA00022553"/>
    </source>
</evidence>
<protein>
    <submittedName>
        <fullName evidence="8">DNA-binding response regulator</fullName>
    </submittedName>
</protein>
<dbReference type="InterPro" id="IPR058245">
    <property type="entry name" value="NreC/VraR/RcsB-like_REC"/>
</dbReference>
<dbReference type="CDD" id="cd17535">
    <property type="entry name" value="REC_NarL-like"/>
    <property type="match status" value="1"/>
</dbReference>
<feature type="domain" description="HTH luxR-type" evidence="6">
    <location>
        <begin position="141"/>
        <end position="206"/>
    </location>
</feature>
<accession>A0A1V6LPX2</accession>
<proteinExistence type="predicted"/>
<evidence type="ECO:0000256" key="4">
    <source>
        <dbReference type="ARBA" id="ARBA00023163"/>
    </source>
</evidence>
<keyword evidence="3 8" id="KW-0238">DNA-binding</keyword>
<dbReference type="InterPro" id="IPR011006">
    <property type="entry name" value="CheY-like_superfamily"/>
</dbReference>
<dbReference type="InterPro" id="IPR001789">
    <property type="entry name" value="Sig_transdc_resp-reg_receiver"/>
</dbReference>
<dbReference type="GO" id="GO:0003677">
    <property type="term" value="F:DNA binding"/>
    <property type="evidence" value="ECO:0007669"/>
    <property type="project" value="UniProtKB-KW"/>
</dbReference>
<dbReference type="SUPFAM" id="SSF52172">
    <property type="entry name" value="CheY-like"/>
    <property type="match status" value="1"/>
</dbReference>
<dbReference type="Pfam" id="PF00072">
    <property type="entry name" value="Response_reg"/>
    <property type="match status" value="1"/>
</dbReference>
<keyword evidence="2" id="KW-0805">Transcription regulation</keyword>
<sequence>MKIRVVIVDDHPLVIEGLKSLLKGHKDIKVQACCTTGAEALAFFKQHQADIVLLDINLPDISGTEICKLIAKQYTNTYVIGLSTYGERSIVNQMISNGAKGYLLKNVTESELVEAISKVYRGHYYYGIEIQKAMANTIFHTLGNTPRLTKREKQILKLIVSGKTTNKIADELFISPLTVETHRRNLMKKMNASNTASLVKIAIEKVLV</sequence>
<keyword evidence="9" id="KW-1185">Reference proteome</keyword>
<dbReference type="EMBL" id="MTBC01000008">
    <property type="protein sequence ID" value="OQD42245.1"/>
    <property type="molecule type" value="Genomic_DNA"/>
</dbReference>
<dbReference type="InterPro" id="IPR016032">
    <property type="entry name" value="Sig_transdc_resp-reg_C-effctor"/>
</dbReference>
<evidence type="ECO:0000256" key="2">
    <source>
        <dbReference type="ARBA" id="ARBA00023015"/>
    </source>
</evidence>
<dbReference type="SMART" id="SM00421">
    <property type="entry name" value="HTH_LUXR"/>
    <property type="match status" value="1"/>
</dbReference>
<dbReference type="InterPro" id="IPR000792">
    <property type="entry name" value="Tscrpt_reg_LuxR_C"/>
</dbReference>
<dbReference type="Pfam" id="PF00196">
    <property type="entry name" value="GerE"/>
    <property type="match status" value="1"/>
</dbReference>
<dbReference type="PRINTS" id="PR00038">
    <property type="entry name" value="HTHLUXR"/>
</dbReference>
<dbReference type="Gene3D" id="3.40.50.2300">
    <property type="match status" value="1"/>
</dbReference>
<dbReference type="PANTHER" id="PTHR43214">
    <property type="entry name" value="TWO-COMPONENT RESPONSE REGULATOR"/>
    <property type="match status" value="1"/>
</dbReference>
<evidence type="ECO:0000313" key="8">
    <source>
        <dbReference type="EMBL" id="OQD42245.1"/>
    </source>
</evidence>
<comment type="caution">
    <text evidence="8">The sequence shown here is derived from an EMBL/GenBank/DDBJ whole genome shotgun (WGS) entry which is preliminary data.</text>
</comment>
<dbReference type="PANTHER" id="PTHR43214:SF41">
    <property type="entry name" value="NITRATE_NITRITE RESPONSE REGULATOR PROTEIN NARP"/>
    <property type="match status" value="1"/>
</dbReference>
<dbReference type="PROSITE" id="PS50110">
    <property type="entry name" value="RESPONSE_REGULATORY"/>
    <property type="match status" value="1"/>
</dbReference>
<feature type="domain" description="Response regulatory" evidence="7">
    <location>
        <begin position="4"/>
        <end position="120"/>
    </location>
</feature>
<dbReference type="GO" id="GO:0006355">
    <property type="term" value="P:regulation of DNA-templated transcription"/>
    <property type="evidence" value="ECO:0007669"/>
    <property type="project" value="InterPro"/>
</dbReference>